<dbReference type="PANTHER" id="PTHR46091">
    <property type="entry name" value="BLR7054 PROTEIN"/>
    <property type="match status" value="1"/>
</dbReference>
<keyword evidence="2" id="KW-0732">Signal</keyword>
<comment type="caution">
    <text evidence="7">The sequence shown here is derived from an EMBL/GenBank/DDBJ whole genome shotgun (WGS) entry which is preliminary data.</text>
</comment>
<reference evidence="7 8" key="1">
    <citation type="submission" date="2015-10" db="EMBL/GenBank/DDBJ databases">
        <title>Draft genome sequence of Streptomyces sp. RV15, isolated from a marine sponge.</title>
        <authorList>
            <person name="Ruckert C."/>
            <person name="Abdelmohsen U.R."/>
            <person name="Winkler A."/>
            <person name="Hentschel U."/>
            <person name="Kalinowski J."/>
            <person name="Kampfer P."/>
            <person name="Glaeser S."/>
        </authorList>
    </citation>
    <scope>NUCLEOTIDE SEQUENCE [LARGE SCALE GENOMIC DNA]</scope>
    <source>
        <strain evidence="7 8">RV15</strain>
    </source>
</reference>
<dbReference type="InterPro" id="IPR036188">
    <property type="entry name" value="FAD/NAD-bd_sf"/>
</dbReference>
<dbReference type="SUPFAM" id="SSF51905">
    <property type="entry name" value="FAD/NAD(P)-binding domain"/>
    <property type="match status" value="1"/>
</dbReference>
<feature type="domain" description="Amine oxidase" evidence="6">
    <location>
        <begin position="17"/>
        <end position="492"/>
    </location>
</feature>
<dbReference type="InterPro" id="IPR052206">
    <property type="entry name" value="Retinol_saturase"/>
</dbReference>
<proteinExistence type="predicted"/>
<name>A0A101UWI4_9ACTN</name>
<dbReference type="Pfam" id="PF01593">
    <property type="entry name" value="Amino_oxidase"/>
    <property type="match status" value="1"/>
</dbReference>
<sequence>MTTTTDFDAVVIGAGNAGLTAAATLQRAGVRTLLVERHNIPGGCATSFRRGRFEFETALHQLSGVGTEGQQYTLRSLFDKLGVADSLEFVQEHDLYRAVVPGQYDVTLPADWAGAVDALELAFPGNRTRVEQFFALVREVTYWYTAALRKTPAADIDPVFFHQALRPLKDVLDDHFDDPGLKSVLGAYWPYIGQPPSRLAFHEMALMLYGYIEFKPWHIRGGSQAMSSALLDSFSAAGGQVRFNTAVEAILTERGRAVGVRFDDGQEVSARDVVSNTSLPVTYAMLGDDAVPTAVRDDLATRRVGVSAFALHMGLDGTPADLGFTTSTTFVGVDLDDDRTYASWRSLEPARNICVSSYDVAPIGFAPSGASHVSLLTLQYGEVWEKVPPAEYARTKFAYAETLLDLAEKAIPGIRDAIEEVDVATPLTVARYLGHPGGAIYGYDQDRTESWLFRDSERETHVPGLHLAGSWAGPGGFQPTLEAGHRVARRLLRTKAA</sequence>
<evidence type="ECO:0000313" key="7">
    <source>
        <dbReference type="EMBL" id="KUO18115.1"/>
    </source>
</evidence>
<dbReference type="PANTHER" id="PTHR46091:SF3">
    <property type="entry name" value="AMINE OXIDASE DOMAIN-CONTAINING PROTEIN"/>
    <property type="match status" value="1"/>
</dbReference>
<evidence type="ECO:0000256" key="5">
    <source>
        <dbReference type="ARBA" id="ARBA00023027"/>
    </source>
</evidence>
<dbReference type="STRING" id="909626.AQJ91_27365"/>
<accession>A0A101UWI4</accession>
<keyword evidence="5" id="KW-0520">NAD</keyword>
<evidence type="ECO:0000256" key="4">
    <source>
        <dbReference type="ARBA" id="ARBA00022857"/>
    </source>
</evidence>
<keyword evidence="3" id="KW-0274">FAD</keyword>
<dbReference type="RefSeq" id="WP_067026795.1">
    <property type="nucleotide sequence ID" value="NZ_KQ949093.1"/>
</dbReference>
<dbReference type="Proteomes" id="UP000053260">
    <property type="component" value="Unassembled WGS sequence"/>
</dbReference>
<evidence type="ECO:0000256" key="1">
    <source>
        <dbReference type="ARBA" id="ARBA00022630"/>
    </source>
</evidence>
<evidence type="ECO:0000256" key="3">
    <source>
        <dbReference type="ARBA" id="ARBA00022827"/>
    </source>
</evidence>
<dbReference type="Gene3D" id="3.50.50.60">
    <property type="entry name" value="FAD/NAD(P)-binding domain"/>
    <property type="match status" value="2"/>
</dbReference>
<dbReference type="AlphaFoldDB" id="A0A101UWI4"/>
<protein>
    <submittedName>
        <fullName evidence="7">Phytoene dehydrogenase</fullName>
    </submittedName>
</protein>
<dbReference type="EMBL" id="LMXB01000068">
    <property type="protein sequence ID" value="KUO18115.1"/>
    <property type="molecule type" value="Genomic_DNA"/>
</dbReference>
<dbReference type="GO" id="GO:0016491">
    <property type="term" value="F:oxidoreductase activity"/>
    <property type="evidence" value="ECO:0007669"/>
    <property type="project" value="InterPro"/>
</dbReference>
<keyword evidence="8" id="KW-1185">Reference proteome</keyword>
<evidence type="ECO:0000313" key="8">
    <source>
        <dbReference type="Proteomes" id="UP000053260"/>
    </source>
</evidence>
<evidence type="ECO:0000256" key="2">
    <source>
        <dbReference type="ARBA" id="ARBA00022729"/>
    </source>
</evidence>
<organism evidence="7 8">
    <name type="scientific">Streptomyces dysideae</name>
    <dbReference type="NCBI Taxonomy" id="909626"/>
    <lineage>
        <taxon>Bacteria</taxon>
        <taxon>Bacillati</taxon>
        <taxon>Actinomycetota</taxon>
        <taxon>Actinomycetes</taxon>
        <taxon>Kitasatosporales</taxon>
        <taxon>Streptomycetaceae</taxon>
        <taxon>Streptomyces</taxon>
    </lineage>
</organism>
<keyword evidence="4" id="KW-0521">NADP</keyword>
<gene>
    <name evidence="7" type="ORF">AQJ91_27365</name>
</gene>
<evidence type="ECO:0000259" key="6">
    <source>
        <dbReference type="Pfam" id="PF01593"/>
    </source>
</evidence>
<dbReference type="OrthoDB" id="9774675at2"/>
<keyword evidence="1" id="KW-0285">Flavoprotein</keyword>
<dbReference type="InterPro" id="IPR002937">
    <property type="entry name" value="Amino_oxidase"/>
</dbReference>